<evidence type="ECO:0000313" key="2">
    <source>
        <dbReference type="Proteomes" id="UP001164746"/>
    </source>
</evidence>
<protein>
    <submittedName>
        <fullName evidence="1">Uncharacterized protein</fullName>
    </submittedName>
</protein>
<sequence length="159" mass="18304">MPRTEDVKDTALLKQKKNDFIVQKNLKSTNYVTTETFGTEISTLEQTLNEASRNFIGPLYEFQKNDVVRNLILTENVYGTLEEVHTGNDELTQTITREQKHLQIVVPIQEDTKHSKQAYTAELQDVLLTRCQREFEKDNSSNPDLVNKRAEIAKCEDVS</sequence>
<name>A0ABY7EZC0_MYAAR</name>
<evidence type="ECO:0000313" key="1">
    <source>
        <dbReference type="EMBL" id="WAR14217.1"/>
    </source>
</evidence>
<gene>
    <name evidence="1" type="ORF">MAR_004322</name>
</gene>
<proteinExistence type="predicted"/>
<dbReference type="Proteomes" id="UP001164746">
    <property type="component" value="Chromosome 9"/>
</dbReference>
<reference evidence="1" key="1">
    <citation type="submission" date="2022-11" db="EMBL/GenBank/DDBJ databases">
        <title>Centuries of genome instability and evolution in soft-shell clam transmissible cancer (bioRxiv).</title>
        <authorList>
            <person name="Hart S.F.M."/>
            <person name="Yonemitsu M.A."/>
            <person name="Giersch R.M."/>
            <person name="Beal B.F."/>
            <person name="Arriagada G."/>
            <person name="Davis B.W."/>
            <person name="Ostrander E.A."/>
            <person name="Goff S.P."/>
            <person name="Metzger M.J."/>
        </authorList>
    </citation>
    <scope>NUCLEOTIDE SEQUENCE</scope>
    <source>
        <strain evidence="1">MELC-2E11</strain>
        <tissue evidence="1">Siphon/mantle</tissue>
    </source>
</reference>
<organism evidence="1 2">
    <name type="scientific">Mya arenaria</name>
    <name type="common">Soft-shell clam</name>
    <dbReference type="NCBI Taxonomy" id="6604"/>
    <lineage>
        <taxon>Eukaryota</taxon>
        <taxon>Metazoa</taxon>
        <taxon>Spiralia</taxon>
        <taxon>Lophotrochozoa</taxon>
        <taxon>Mollusca</taxon>
        <taxon>Bivalvia</taxon>
        <taxon>Autobranchia</taxon>
        <taxon>Heteroconchia</taxon>
        <taxon>Euheterodonta</taxon>
        <taxon>Imparidentia</taxon>
        <taxon>Neoheterodontei</taxon>
        <taxon>Myida</taxon>
        <taxon>Myoidea</taxon>
        <taxon>Myidae</taxon>
        <taxon>Mya</taxon>
    </lineage>
</organism>
<accession>A0ABY7EZC0</accession>
<dbReference type="EMBL" id="CP111020">
    <property type="protein sequence ID" value="WAR14217.1"/>
    <property type="molecule type" value="Genomic_DNA"/>
</dbReference>
<keyword evidence="2" id="KW-1185">Reference proteome</keyword>